<dbReference type="EMBL" id="CP144749">
    <property type="protein sequence ID" value="WVZ76995.1"/>
    <property type="molecule type" value="Genomic_DNA"/>
</dbReference>
<reference evidence="1 2" key="1">
    <citation type="submission" date="2024-02" db="EMBL/GenBank/DDBJ databases">
        <title>High-quality chromosome-scale genome assembly of Pensacola bahiagrass (Paspalum notatum Flugge var. saurae).</title>
        <authorList>
            <person name="Vega J.M."/>
            <person name="Podio M."/>
            <person name="Orjuela J."/>
            <person name="Siena L.A."/>
            <person name="Pessino S.C."/>
            <person name="Combes M.C."/>
            <person name="Mariac C."/>
            <person name="Albertini E."/>
            <person name="Pupilli F."/>
            <person name="Ortiz J.P.A."/>
            <person name="Leblanc O."/>
        </authorList>
    </citation>
    <scope>NUCLEOTIDE SEQUENCE [LARGE SCALE GENOMIC DNA]</scope>
    <source>
        <strain evidence="1">R1</strain>
        <tissue evidence="1">Leaf</tissue>
    </source>
</reference>
<accession>A0AAQ3TP22</accession>
<evidence type="ECO:0000313" key="2">
    <source>
        <dbReference type="Proteomes" id="UP001341281"/>
    </source>
</evidence>
<sequence>MVATMLSYRDMIDPAFGKKSKRAYLLPSASLWVNASTRGSAHALKQWWQQQGSDTLMMLSSKVYDWP</sequence>
<keyword evidence="2" id="KW-1185">Reference proteome</keyword>
<protein>
    <submittedName>
        <fullName evidence="1">Uncharacterized protein</fullName>
    </submittedName>
</protein>
<gene>
    <name evidence="1" type="ORF">U9M48_024900</name>
</gene>
<dbReference type="Proteomes" id="UP001341281">
    <property type="component" value="Chromosome 05"/>
</dbReference>
<proteinExistence type="predicted"/>
<name>A0AAQ3TP22_PASNO</name>
<dbReference type="AlphaFoldDB" id="A0AAQ3TP22"/>
<evidence type="ECO:0000313" key="1">
    <source>
        <dbReference type="EMBL" id="WVZ76995.1"/>
    </source>
</evidence>
<organism evidence="1 2">
    <name type="scientific">Paspalum notatum var. saurae</name>
    <dbReference type="NCBI Taxonomy" id="547442"/>
    <lineage>
        <taxon>Eukaryota</taxon>
        <taxon>Viridiplantae</taxon>
        <taxon>Streptophyta</taxon>
        <taxon>Embryophyta</taxon>
        <taxon>Tracheophyta</taxon>
        <taxon>Spermatophyta</taxon>
        <taxon>Magnoliopsida</taxon>
        <taxon>Liliopsida</taxon>
        <taxon>Poales</taxon>
        <taxon>Poaceae</taxon>
        <taxon>PACMAD clade</taxon>
        <taxon>Panicoideae</taxon>
        <taxon>Andropogonodae</taxon>
        <taxon>Paspaleae</taxon>
        <taxon>Paspalinae</taxon>
        <taxon>Paspalum</taxon>
    </lineage>
</organism>